<evidence type="ECO:0000256" key="1">
    <source>
        <dbReference type="SAM" id="MobiDB-lite"/>
    </source>
</evidence>
<name>J9H6B0_9ZZZZ</name>
<comment type="caution">
    <text evidence="2">The sequence shown here is derived from an EMBL/GenBank/DDBJ whole genome shotgun (WGS) entry which is preliminary data.</text>
</comment>
<evidence type="ECO:0000313" key="2">
    <source>
        <dbReference type="EMBL" id="EJX09585.1"/>
    </source>
</evidence>
<protein>
    <submittedName>
        <fullName evidence="2">Uncharacterized protein</fullName>
    </submittedName>
</protein>
<feature type="compositionally biased region" description="Basic residues" evidence="1">
    <location>
        <begin position="398"/>
        <end position="410"/>
    </location>
</feature>
<feature type="compositionally biased region" description="Low complexity" evidence="1">
    <location>
        <begin position="371"/>
        <end position="381"/>
    </location>
</feature>
<reference evidence="2" key="1">
    <citation type="journal article" date="2012" name="PLoS ONE">
        <title>Gene sets for utilization of primary and secondary nutrition supplies in the distal gut of endangered iberian lynx.</title>
        <authorList>
            <person name="Alcaide M."/>
            <person name="Messina E."/>
            <person name="Richter M."/>
            <person name="Bargiela R."/>
            <person name="Peplies J."/>
            <person name="Huws S.A."/>
            <person name="Newbold C.J."/>
            <person name="Golyshin P.N."/>
            <person name="Simon M.A."/>
            <person name="Lopez G."/>
            <person name="Yakimov M.M."/>
            <person name="Ferrer M."/>
        </authorList>
    </citation>
    <scope>NUCLEOTIDE SEQUENCE</scope>
</reference>
<dbReference type="AlphaFoldDB" id="J9H6B0"/>
<organism evidence="2">
    <name type="scientific">gut metagenome</name>
    <dbReference type="NCBI Taxonomy" id="749906"/>
    <lineage>
        <taxon>unclassified sequences</taxon>
        <taxon>metagenomes</taxon>
        <taxon>organismal metagenomes</taxon>
    </lineage>
</organism>
<gene>
    <name evidence="2" type="ORF">EVA_02306</name>
</gene>
<sequence>MKIFNPSNTLIQDIILSNGAVVHRELGGEHYVRLPFTSEKVLSIPIGSYVQVEGFGRFELTMECRPTFNRQTGGYDYDLKLEAPYMKWKNKVLRYRAASGGSETSFRLTAPISTHLKVITDNLSRLGREDSSFRYDGKDYGSVVDGGVLDVSRYAFINYEGTDIITAINQIAESFECEWWVTDNIIHMGRCEMVTTAVTLAMNQAVEQMNTQGNKGTYANRIIVFGSERNLPAGYREATSPDIVTDGVVQRRLMLPEKDAPKGYIEAPATTEKNAVEAVVVMEDIYPKVECIVKTLTSYERHTSDQEGNEVSETFYRVADSTFKFTKDMILPDKKLHIVFLSGRMNGMDFEAEYSPEKQLVRNRCQRCLRAQAPRQRPASRTGRQVRHLQLGQLQGSRHGHHRKSRGKAP</sequence>
<accession>J9H6B0</accession>
<proteinExistence type="predicted"/>
<feature type="region of interest" description="Disordered" evidence="1">
    <location>
        <begin position="371"/>
        <end position="410"/>
    </location>
</feature>
<dbReference type="EMBL" id="AMCI01000361">
    <property type="protein sequence ID" value="EJX09585.1"/>
    <property type="molecule type" value="Genomic_DNA"/>
</dbReference>